<evidence type="ECO:0000256" key="12">
    <source>
        <dbReference type="ARBA" id="ARBA00022843"/>
    </source>
</evidence>
<evidence type="ECO:0000256" key="9">
    <source>
        <dbReference type="ARBA" id="ARBA00022723"/>
    </source>
</evidence>
<dbReference type="PROSITE" id="PS51626">
    <property type="entry name" value="SAM_MT_TRM1"/>
    <property type="match status" value="1"/>
</dbReference>
<keyword evidence="3" id="KW-0597">Phosphoprotein</keyword>
<keyword evidence="14" id="KW-0539">Nucleus</keyword>
<dbReference type="SUPFAM" id="SSF53335">
    <property type="entry name" value="S-adenosyl-L-methionine-dependent methyltransferases"/>
    <property type="match status" value="1"/>
</dbReference>
<dbReference type="PANTHER" id="PTHR10631:SF1">
    <property type="entry name" value="TRMT1-LIKE PROTEIN"/>
    <property type="match status" value="1"/>
</dbReference>
<dbReference type="GO" id="GO:0008270">
    <property type="term" value="F:zinc ion binding"/>
    <property type="evidence" value="ECO:0007669"/>
    <property type="project" value="UniProtKB-KW"/>
</dbReference>
<evidence type="ECO:0000313" key="16">
    <source>
        <dbReference type="EMBL" id="KAK3791541.1"/>
    </source>
</evidence>
<keyword evidence="11" id="KW-0862">Zinc</keyword>
<keyword evidence="8 15" id="KW-0819">tRNA processing</keyword>
<keyword evidence="13 15" id="KW-0694">RNA-binding</keyword>
<evidence type="ECO:0000256" key="7">
    <source>
        <dbReference type="ARBA" id="ARBA00022691"/>
    </source>
</evidence>
<dbReference type="Gene3D" id="3.30.56.70">
    <property type="entry name" value="N2,N2-dimethylguanosine tRNA methyltransferase, C-terminal domain"/>
    <property type="match status" value="1"/>
</dbReference>
<evidence type="ECO:0000256" key="4">
    <source>
        <dbReference type="ARBA" id="ARBA00022555"/>
    </source>
</evidence>
<comment type="catalytic activity">
    <reaction evidence="15">
        <text>guanosine(26) in tRNA + 2 S-adenosyl-L-methionine = N(2)-dimethylguanosine(26) in tRNA + 2 S-adenosyl-L-homocysteine + 2 H(+)</text>
        <dbReference type="Rhea" id="RHEA:43140"/>
        <dbReference type="Rhea" id="RHEA-COMP:10359"/>
        <dbReference type="Rhea" id="RHEA-COMP:10360"/>
        <dbReference type="ChEBI" id="CHEBI:15378"/>
        <dbReference type="ChEBI" id="CHEBI:57856"/>
        <dbReference type="ChEBI" id="CHEBI:59789"/>
        <dbReference type="ChEBI" id="CHEBI:74269"/>
        <dbReference type="ChEBI" id="CHEBI:74513"/>
        <dbReference type="EC" id="2.1.1.216"/>
    </reaction>
</comment>
<dbReference type="Gene3D" id="3.40.50.150">
    <property type="entry name" value="Vaccinia Virus protein VP39"/>
    <property type="match status" value="1"/>
</dbReference>
<dbReference type="InterPro" id="IPR002905">
    <property type="entry name" value="Trm1"/>
</dbReference>
<dbReference type="EMBL" id="JAWDGP010001468">
    <property type="protein sequence ID" value="KAK3791541.1"/>
    <property type="molecule type" value="Genomic_DNA"/>
</dbReference>
<dbReference type="GO" id="GO:0160104">
    <property type="term" value="F:tRNA (guanine(26)-N2)-dimethyltransferase activity"/>
    <property type="evidence" value="ECO:0007669"/>
    <property type="project" value="UniProtKB-UniRule"/>
</dbReference>
<keyword evidence="7 15" id="KW-0949">S-adenosyl-L-methionine</keyword>
<comment type="caution">
    <text evidence="16">The sequence shown here is derived from an EMBL/GenBank/DDBJ whole genome shotgun (WGS) entry which is preliminary data.</text>
</comment>
<keyword evidence="12" id="KW-0832">Ubl conjugation</keyword>
<protein>
    <recommendedName>
        <fullName evidence="15">tRNA (guanine(26)-N(2))-dimethyltransferase</fullName>
        <ecNumber evidence="15">2.1.1.216</ecNumber>
    </recommendedName>
</protein>
<dbReference type="InterPro" id="IPR042296">
    <property type="entry name" value="tRNA_met_Trm1_C"/>
</dbReference>
<evidence type="ECO:0000256" key="3">
    <source>
        <dbReference type="ARBA" id="ARBA00022553"/>
    </source>
</evidence>
<evidence type="ECO:0000256" key="15">
    <source>
        <dbReference type="PROSITE-ProRule" id="PRU00958"/>
    </source>
</evidence>
<keyword evidence="2" id="KW-1017">Isopeptide bond</keyword>
<evidence type="ECO:0000256" key="8">
    <source>
        <dbReference type="ARBA" id="ARBA00022694"/>
    </source>
</evidence>
<name>A0AAE1AQN3_9GAST</name>
<evidence type="ECO:0000256" key="1">
    <source>
        <dbReference type="ARBA" id="ARBA00004604"/>
    </source>
</evidence>
<organism evidence="16 17">
    <name type="scientific">Elysia crispata</name>
    <name type="common">lettuce slug</name>
    <dbReference type="NCBI Taxonomy" id="231223"/>
    <lineage>
        <taxon>Eukaryota</taxon>
        <taxon>Metazoa</taxon>
        <taxon>Spiralia</taxon>
        <taxon>Lophotrochozoa</taxon>
        <taxon>Mollusca</taxon>
        <taxon>Gastropoda</taxon>
        <taxon>Heterobranchia</taxon>
        <taxon>Euthyneura</taxon>
        <taxon>Panpulmonata</taxon>
        <taxon>Sacoglossa</taxon>
        <taxon>Placobranchoidea</taxon>
        <taxon>Plakobranchidae</taxon>
        <taxon>Elysia</taxon>
    </lineage>
</organism>
<proteinExistence type="inferred from homology"/>
<keyword evidence="5 15" id="KW-0489">Methyltransferase</keyword>
<gene>
    <name evidence="16" type="ORF">RRG08_002900</name>
</gene>
<evidence type="ECO:0000256" key="10">
    <source>
        <dbReference type="ARBA" id="ARBA00022771"/>
    </source>
</evidence>
<evidence type="ECO:0000256" key="5">
    <source>
        <dbReference type="ARBA" id="ARBA00022603"/>
    </source>
</evidence>
<evidence type="ECO:0000313" key="17">
    <source>
        <dbReference type="Proteomes" id="UP001283361"/>
    </source>
</evidence>
<dbReference type="GO" id="GO:0000049">
    <property type="term" value="F:tRNA binding"/>
    <property type="evidence" value="ECO:0007669"/>
    <property type="project" value="UniProtKB-UniRule"/>
</dbReference>
<keyword evidence="17" id="KW-1185">Reference proteome</keyword>
<dbReference type="GO" id="GO:0005730">
    <property type="term" value="C:nucleolus"/>
    <property type="evidence" value="ECO:0007669"/>
    <property type="project" value="UniProtKB-SubCell"/>
</dbReference>
<dbReference type="InterPro" id="IPR029063">
    <property type="entry name" value="SAM-dependent_MTases_sf"/>
</dbReference>
<dbReference type="PANTHER" id="PTHR10631">
    <property type="entry name" value="N 2 ,N 2 -DIMETHYLGUANOSINE TRNA METHYLTRANSFERASE"/>
    <property type="match status" value="1"/>
</dbReference>
<comment type="similarity">
    <text evidence="15">Belongs to the class I-like SAM-binding methyltransferase superfamily. Trm1 family.</text>
</comment>
<dbReference type="Pfam" id="PF02005">
    <property type="entry name" value="TRM"/>
    <property type="match status" value="1"/>
</dbReference>
<keyword evidence="4 15" id="KW-0820">tRNA-binding</keyword>
<dbReference type="Proteomes" id="UP001283361">
    <property type="component" value="Unassembled WGS sequence"/>
</dbReference>
<dbReference type="EC" id="2.1.1.216" evidence="15"/>
<evidence type="ECO:0000256" key="13">
    <source>
        <dbReference type="ARBA" id="ARBA00022884"/>
    </source>
</evidence>
<reference evidence="16" key="1">
    <citation type="journal article" date="2023" name="G3 (Bethesda)">
        <title>A reference genome for the long-term kleptoplast-retaining sea slug Elysia crispata morphotype clarki.</title>
        <authorList>
            <person name="Eastman K.E."/>
            <person name="Pendleton A.L."/>
            <person name="Shaikh M.A."/>
            <person name="Suttiyut T."/>
            <person name="Ogas R."/>
            <person name="Tomko P."/>
            <person name="Gavelis G."/>
            <person name="Widhalm J.R."/>
            <person name="Wisecaver J.H."/>
        </authorList>
    </citation>
    <scope>NUCLEOTIDE SEQUENCE</scope>
    <source>
        <strain evidence="16">ECLA1</strain>
    </source>
</reference>
<dbReference type="AlphaFoldDB" id="A0AAE1AQN3"/>
<evidence type="ECO:0000256" key="14">
    <source>
        <dbReference type="ARBA" id="ARBA00023242"/>
    </source>
</evidence>
<keyword evidence="6 15" id="KW-0808">Transferase</keyword>
<evidence type="ECO:0000256" key="11">
    <source>
        <dbReference type="ARBA" id="ARBA00022833"/>
    </source>
</evidence>
<evidence type="ECO:0000256" key="6">
    <source>
        <dbReference type="ARBA" id="ARBA00022679"/>
    </source>
</evidence>
<keyword evidence="10" id="KW-0863">Zinc-finger</keyword>
<accession>A0AAE1AQN3</accession>
<sequence length="550" mass="62271">MSLKQPRIFHVQTIQGRAGGCRFSRTMENTGEKIKSVQDFNELGVSFENYSRENILQLKAKRLNWKLKIYREFVLATLSSLLAERKQSSESCSSQFYALDAFSCTGIAAIQWKKYLQGDVHVTAADHDDICLIRQNAERNSLTCSQWQLDPSRVPGDPKTLQARNEIFSCRVDGRSLMTMESFNFIYLSPYKHGSTCLEPAFHSLTSGGVLVLVVPDLSIFARAPHVVRREYAAQVIKTEYLKEMAARIVLSEAARSAAKYSKGISVQYVVSQEDYLLIAMKVHRGQKAVDFSLNNICQLLHCRFCEERVFLSNQLAPHDDPYSLLTCTCRSKNLGKTAVILGPMWKGCIFNKDFVENLTKEGKKLGLSAKFFEMASLFLMESICSSEPEKTNSESSQRKSKTSGETYGKAFSDCEISQCKLTNDNELNKLSEKITVSSDRPDLVPVSVKEAPRHTENQDCVNLSSKRKVDEMEEESLSKRQRKNFDEKTELPNIPFYYNVSRSKKGVTHKLNNLVKLLQTNGHHASRTHFDPCAIRTSASVFQFTQILD</sequence>
<dbReference type="GO" id="GO:0002940">
    <property type="term" value="P:tRNA N2-guanine methylation"/>
    <property type="evidence" value="ECO:0007669"/>
    <property type="project" value="TreeGrafter"/>
</dbReference>
<comment type="subcellular location">
    <subcellularLocation>
        <location evidence="1">Nucleus</location>
        <location evidence="1">Nucleolus</location>
    </subcellularLocation>
</comment>
<evidence type="ECO:0000256" key="2">
    <source>
        <dbReference type="ARBA" id="ARBA00022499"/>
    </source>
</evidence>
<keyword evidence="9" id="KW-0479">Metal-binding</keyword>